<protein>
    <recommendedName>
        <fullName evidence="4">Small ribosomal subunit protein uS15</fullName>
    </recommendedName>
</protein>
<dbReference type="GO" id="GO:0006412">
    <property type="term" value="P:translation"/>
    <property type="evidence" value="ECO:0007669"/>
    <property type="project" value="UniProtKB-UniRule"/>
</dbReference>
<dbReference type="PANTHER" id="PTHR23321:SF26">
    <property type="entry name" value="SMALL RIBOSOMAL SUBUNIT PROTEIN US15M"/>
    <property type="match status" value="1"/>
</dbReference>
<dbReference type="SUPFAM" id="SSF47060">
    <property type="entry name" value="S15/NS1 RNA-binding domain"/>
    <property type="match status" value="1"/>
</dbReference>
<dbReference type="CDD" id="cd00353">
    <property type="entry name" value="Ribosomal_S15p_S13e"/>
    <property type="match status" value="1"/>
</dbReference>
<evidence type="ECO:0000256" key="3">
    <source>
        <dbReference type="ARBA" id="ARBA00064542"/>
    </source>
</evidence>
<dbReference type="FunFam" id="1.10.287.10:FF:000002">
    <property type="entry name" value="30S ribosomal protein S15"/>
    <property type="match status" value="1"/>
</dbReference>
<dbReference type="Pfam" id="PF00312">
    <property type="entry name" value="Ribosomal_S15"/>
    <property type="match status" value="1"/>
</dbReference>
<evidence type="ECO:0000256" key="5">
    <source>
        <dbReference type="RuleBase" id="RU003919"/>
    </source>
</evidence>
<dbReference type="NCBIfam" id="TIGR00952">
    <property type="entry name" value="S15_bact"/>
    <property type="match status" value="1"/>
</dbReference>
<gene>
    <name evidence="4" type="primary">rpsO</name>
    <name evidence="8" type="ORF">COT88_01790</name>
</gene>
<proteinExistence type="inferred from homology"/>
<evidence type="ECO:0000256" key="7">
    <source>
        <dbReference type="SAM" id="MobiDB-lite"/>
    </source>
</evidence>
<dbReference type="PROSITE" id="PS00362">
    <property type="entry name" value="RIBOSOMAL_S15"/>
    <property type="match status" value="1"/>
</dbReference>
<dbReference type="InterPro" id="IPR005290">
    <property type="entry name" value="Ribosomal_uS15_bac-type"/>
</dbReference>
<dbReference type="SMART" id="SM01387">
    <property type="entry name" value="Ribosomal_S15"/>
    <property type="match status" value="1"/>
</dbReference>
<name>A0A2H0VH23_9BACT</name>
<dbReference type="HAMAP" id="MF_01343_B">
    <property type="entry name" value="Ribosomal_uS15_B"/>
    <property type="match status" value="1"/>
</dbReference>
<accession>A0A2H0VH23</accession>
<dbReference type="Gene3D" id="6.10.250.3130">
    <property type="match status" value="1"/>
</dbReference>
<feature type="region of interest" description="Disordered" evidence="7">
    <location>
        <begin position="1"/>
        <end position="25"/>
    </location>
</feature>
<dbReference type="EMBL" id="PFAG01000016">
    <property type="protein sequence ID" value="PIR98414.1"/>
    <property type="molecule type" value="Genomic_DNA"/>
</dbReference>
<dbReference type="Proteomes" id="UP000230776">
    <property type="component" value="Unassembled WGS sequence"/>
</dbReference>
<dbReference type="GO" id="GO:0022627">
    <property type="term" value="C:cytosolic small ribosomal subunit"/>
    <property type="evidence" value="ECO:0007669"/>
    <property type="project" value="TreeGrafter"/>
</dbReference>
<dbReference type="AlphaFoldDB" id="A0A2H0VH23"/>
<comment type="subunit">
    <text evidence="3 4">Part of the 30S ribosomal subunit. Forms a bridge to the 50S subunit in the 70S ribosome, contacting the 23S rRNA.</text>
</comment>
<comment type="similarity">
    <text evidence="4 5">Belongs to the universal ribosomal protein uS15 family.</text>
</comment>
<evidence type="ECO:0000313" key="9">
    <source>
        <dbReference type="Proteomes" id="UP000230776"/>
    </source>
</evidence>
<keyword evidence="1 4" id="KW-0689">Ribosomal protein</keyword>
<comment type="caution">
    <text evidence="8">The sequence shown here is derived from an EMBL/GenBank/DDBJ whole genome shotgun (WGS) entry which is preliminary data.</text>
</comment>
<sequence>MLSKRKKQNTIKEHQVHKEDTGSPQVQIAIASRRITELADHLKKHPKDKHSRRGLLGLVNKRRKLLKYLADKSPINYKKLVTKLGLKK</sequence>
<comment type="function">
    <text evidence="4">Forms an intersubunit bridge (bridge B4) with the 23S rRNA of the 50S subunit in the ribosome.</text>
</comment>
<keyword evidence="4 6" id="KW-0699">rRNA-binding</keyword>
<dbReference type="GO" id="GO:0003735">
    <property type="term" value="F:structural constituent of ribosome"/>
    <property type="evidence" value="ECO:0007669"/>
    <property type="project" value="InterPro"/>
</dbReference>
<dbReference type="InterPro" id="IPR000589">
    <property type="entry name" value="Ribosomal_uS15"/>
</dbReference>
<dbReference type="PANTHER" id="PTHR23321">
    <property type="entry name" value="RIBOSOMAL PROTEIN S15, BACTERIAL AND ORGANELLAR"/>
    <property type="match status" value="1"/>
</dbReference>
<evidence type="ECO:0000256" key="6">
    <source>
        <dbReference type="RuleBase" id="RU004524"/>
    </source>
</evidence>
<evidence type="ECO:0000256" key="1">
    <source>
        <dbReference type="ARBA" id="ARBA00022980"/>
    </source>
</evidence>
<organism evidence="8 9">
    <name type="scientific">Candidatus Colwellbacteria bacterium CG10_big_fil_rev_8_21_14_0_10_41_28</name>
    <dbReference type="NCBI Taxonomy" id="1974539"/>
    <lineage>
        <taxon>Bacteria</taxon>
        <taxon>Candidatus Colwelliibacteriota</taxon>
    </lineage>
</organism>
<reference evidence="9" key="1">
    <citation type="submission" date="2017-09" db="EMBL/GenBank/DDBJ databases">
        <title>Depth-based differentiation of microbial function through sediment-hosted aquifers and enrichment of novel symbionts in the deep terrestrial subsurface.</title>
        <authorList>
            <person name="Probst A.J."/>
            <person name="Ladd B."/>
            <person name="Jarett J.K."/>
            <person name="Geller-Mcgrath D.E."/>
            <person name="Sieber C.M.K."/>
            <person name="Emerson J.B."/>
            <person name="Anantharaman K."/>
            <person name="Thomas B.C."/>
            <person name="Malmstrom R."/>
            <person name="Stieglmeier M."/>
            <person name="Klingl A."/>
            <person name="Woyke T."/>
            <person name="Ryan C.M."/>
            <person name="Banfield J.F."/>
        </authorList>
    </citation>
    <scope>NUCLEOTIDE SEQUENCE [LARGE SCALE GENOMIC DNA]</scope>
</reference>
<dbReference type="InterPro" id="IPR009068">
    <property type="entry name" value="uS15_NS1_RNA-bd_sf"/>
</dbReference>
<evidence type="ECO:0000256" key="2">
    <source>
        <dbReference type="ARBA" id="ARBA00023274"/>
    </source>
</evidence>
<keyword evidence="4 6" id="KW-0694">RNA-binding</keyword>
<dbReference type="Gene3D" id="1.10.287.10">
    <property type="entry name" value="S15/NS1, RNA-binding"/>
    <property type="match status" value="1"/>
</dbReference>
<evidence type="ECO:0000313" key="8">
    <source>
        <dbReference type="EMBL" id="PIR98414.1"/>
    </source>
</evidence>
<comment type="function">
    <text evidence="4 6">One of the primary rRNA binding proteins, it binds directly to 16S rRNA where it helps nucleate assembly of the platform of the 30S subunit by binding and bridging several RNA helices of the 16S rRNA.</text>
</comment>
<evidence type="ECO:0000256" key="4">
    <source>
        <dbReference type="HAMAP-Rule" id="MF_01343"/>
    </source>
</evidence>
<feature type="compositionally biased region" description="Basic and acidic residues" evidence="7">
    <location>
        <begin position="10"/>
        <end position="21"/>
    </location>
</feature>
<keyword evidence="2 4" id="KW-0687">Ribonucleoprotein</keyword>
<dbReference type="GO" id="GO:0019843">
    <property type="term" value="F:rRNA binding"/>
    <property type="evidence" value="ECO:0007669"/>
    <property type="project" value="UniProtKB-UniRule"/>
</dbReference>